<dbReference type="InterPro" id="IPR015168">
    <property type="entry name" value="SsuA/THI5"/>
</dbReference>
<feature type="domain" description="Solute-binding protein family 3/N-terminal" evidence="5">
    <location>
        <begin position="50"/>
        <end position="265"/>
    </location>
</feature>
<evidence type="ECO:0000256" key="1">
    <source>
        <dbReference type="ARBA" id="ARBA00004418"/>
    </source>
</evidence>
<dbReference type="EMBL" id="CP095045">
    <property type="protein sequence ID" value="UOQ58797.1"/>
    <property type="molecule type" value="Genomic_DNA"/>
</dbReference>
<dbReference type="InterPro" id="IPR001638">
    <property type="entry name" value="Solute-binding_3/MltF_N"/>
</dbReference>
<proteinExistence type="inferred from homology"/>
<dbReference type="Proteomes" id="UP000831786">
    <property type="component" value="Chromosome"/>
</dbReference>
<evidence type="ECO:0000259" key="5">
    <source>
        <dbReference type="SMART" id="SM00062"/>
    </source>
</evidence>
<evidence type="ECO:0000313" key="7">
    <source>
        <dbReference type="Proteomes" id="UP000831786"/>
    </source>
</evidence>
<name>A0ABY4FRA7_9MICO</name>
<evidence type="ECO:0000256" key="3">
    <source>
        <dbReference type="ARBA" id="ARBA00022729"/>
    </source>
</evidence>
<dbReference type="SMART" id="SM00062">
    <property type="entry name" value="PBPb"/>
    <property type="match status" value="1"/>
</dbReference>
<protein>
    <submittedName>
        <fullName evidence="6">ABC transporter substrate-binding protein</fullName>
    </submittedName>
</protein>
<sequence length="329" mass="33785">MRRCTGIALIAAAALALSGCSGSGGATTADAAAGDGLTPVKIAGVVTTSTVPIWVAQSEGIFEEHGLEVEMEPVQNFAAAAPSLLNGQFQFAIAATSPVIVAISEGMPLRAVVGTSATVEDPEAEGNQLVVPADSPLTDITDLAGKKVGTNQVGSGPYAAALASYVRAGGDPEAIEWVSMPMNEQLLALENGQLDAAVLAEPFTASALAEGNRPLVSLYRDPGNEVLAAEAPYVTIISSESYLAEHADVAERLRAAMIEANAVASERPELVIEGLVEQTDMDPEAAERLVLPAFVGEMTGEEMQDMADAMIDAGIIPGPFDGAAAVWQP</sequence>
<evidence type="ECO:0000256" key="2">
    <source>
        <dbReference type="ARBA" id="ARBA00010742"/>
    </source>
</evidence>
<comment type="subcellular location">
    <subcellularLocation>
        <location evidence="1">Periplasm</location>
    </subcellularLocation>
</comment>
<evidence type="ECO:0000313" key="6">
    <source>
        <dbReference type="EMBL" id="UOQ58797.1"/>
    </source>
</evidence>
<dbReference type="RefSeq" id="WP_244729930.1">
    <property type="nucleotide sequence ID" value="NZ_CP095045.1"/>
</dbReference>
<feature type="chain" id="PRO_5045857579" evidence="4">
    <location>
        <begin position="27"/>
        <end position="329"/>
    </location>
</feature>
<comment type="similarity">
    <text evidence="2">Belongs to the bacterial solute-binding protein SsuA/TauA family.</text>
</comment>
<reference evidence="6 7" key="1">
    <citation type="submission" date="2022-04" db="EMBL/GenBank/DDBJ databases">
        <title>Leucobacter sp. isolated from rhizosphere of garlic.</title>
        <authorList>
            <person name="Won M."/>
            <person name="Lee C.-M."/>
            <person name="Woen H.-Y."/>
            <person name="Kwon S.-W."/>
        </authorList>
    </citation>
    <scope>NUCLEOTIDE SEQUENCE [LARGE SCALE GENOMIC DNA]</scope>
    <source>
        <strain evidence="6 7">H21R-40</strain>
    </source>
</reference>
<dbReference type="PANTHER" id="PTHR30024:SF47">
    <property type="entry name" value="TAURINE-BINDING PERIPLASMIC PROTEIN"/>
    <property type="match status" value="1"/>
</dbReference>
<keyword evidence="7" id="KW-1185">Reference proteome</keyword>
<keyword evidence="3 4" id="KW-0732">Signal</keyword>
<organism evidence="6 7">
    <name type="scientific">Leucobacter allii</name>
    <dbReference type="NCBI Taxonomy" id="2932247"/>
    <lineage>
        <taxon>Bacteria</taxon>
        <taxon>Bacillati</taxon>
        <taxon>Actinomycetota</taxon>
        <taxon>Actinomycetes</taxon>
        <taxon>Micrococcales</taxon>
        <taxon>Microbacteriaceae</taxon>
        <taxon>Leucobacter</taxon>
    </lineage>
</organism>
<accession>A0ABY4FRA7</accession>
<dbReference type="Gene3D" id="3.40.190.10">
    <property type="entry name" value="Periplasmic binding protein-like II"/>
    <property type="match status" value="2"/>
</dbReference>
<feature type="signal peptide" evidence="4">
    <location>
        <begin position="1"/>
        <end position="26"/>
    </location>
</feature>
<dbReference type="PANTHER" id="PTHR30024">
    <property type="entry name" value="ALIPHATIC SULFONATES-BINDING PROTEIN-RELATED"/>
    <property type="match status" value="1"/>
</dbReference>
<gene>
    <name evidence="6" type="ORF">MUN78_08265</name>
</gene>
<dbReference type="SUPFAM" id="SSF53850">
    <property type="entry name" value="Periplasmic binding protein-like II"/>
    <property type="match status" value="1"/>
</dbReference>
<dbReference type="PROSITE" id="PS51257">
    <property type="entry name" value="PROKAR_LIPOPROTEIN"/>
    <property type="match status" value="1"/>
</dbReference>
<dbReference type="Pfam" id="PF09084">
    <property type="entry name" value="NMT1"/>
    <property type="match status" value="1"/>
</dbReference>
<evidence type="ECO:0000256" key="4">
    <source>
        <dbReference type="SAM" id="SignalP"/>
    </source>
</evidence>